<reference evidence="1" key="1">
    <citation type="submission" date="2020-05" db="EMBL/GenBank/DDBJ databases">
        <authorList>
            <person name="Chiriac C."/>
            <person name="Salcher M."/>
            <person name="Ghai R."/>
            <person name="Kavagutti S V."/>
        </authorList>
    </citation>
    <scope>NUCLEOTIDE SEQUENCE</scope>
</reference>
<gene>
    <name evidence="1" type="ORF">UFOPK2766_00599</name>
</gene>
<sequence length="61" mass="6197">MASVSSANNAPVSVEVPLASAAQISARLVMLLEPGGLNSTSKGCVSGCTSTEFMHRHHSGL</sequence>
<organism evidence="1">
    <name type="scientific">freshwater metagenome</name>
    <dbReference type="NCBI Taxonomy" id="449393"/>
    <lineage>
        <taxon>unclassified sequences</taxon>
        <taxon>metagenomes</taxon>
        <taxon>ecological metagenomes</taxon>
    </lineage>
</organism>
<evidence type="ECO:0000313" key="1">
    <source>
        <dbReference type="EMBL" id="CAB4734869.1"/>
    </source>
</evidence>
<protein>
    <submittedName>
        <fullName evidence="1">Unannotated protein</fullName>
    </submittedName>
</protein>
<proteinExistence type="predicted"/>
<dbReference type="EMBL" id="CAEZYU010000019">
    <property type="protein sequence ID" value="CAB4734869.1"/>
    <property type="molecule type" value="Genomic_DNA"/>
</dbReference>
<accession>A0A6J6SKW9</accession>
<dbReference type="AlphaFoldDB" id="A0A6J6SKW9"/>
<name>A0A6J6SKW9_9ZZZZ</name>